<gene>
    <name evidence="2" type="ORF">RM519_07880</name>
</gene>
<dbReference type="SUPFAM" id="SSF53187">
    <property type="entry name" value="Zn-dependent exopeptidases"/>
    <property type="match status" value="1"/>
</dbReference>
<name>A0ABU2Y4S4_9FLAO</name>
<keyword evidence="3" id="KW-1185">Reference proteome</keyword>
<keyword evidence="2" id="KW-0121">Carboxypeptidase</keyword>
<reference evidence="2 3" key="1">
    <citation type="submission" date="2023-09" db="EMBL/GenBank/DDBJ databases">
        <authorList>
            <person name="Rey-Velasco X."/>
        </authorList>
    </citation>
    <scope>NUCLEOTIDE SEQUENCE [LARGE SCALE GENOMIC DNA]</scope>
    <source>
        <strain evidence="2 3">P050</strain>
    </source>
</reference>
<comment type="caution">
    <text evidence="2">The sequence shown here is derived from an EMBL/GenBank/DDBJ whole genome shotgun (WGS) entry which is preliminary data.</text>
</comment>
<evidence type="ECO:0000313" key="2">
    <source>
        <dbReference type="EMBL" id="MDT0553160.1"/>
    </source>
</evidence>
<proteinExistence type="predicted"/>
<feature type="domain" description="Peptidase M14" evidence="1">
    <location>
        <begin position="52"/>
        <end position="368"/>
    </location>
</feature>
<dbReference type="SMART" id="SM00631">
    <property type="entry name" value="Zn_pept"/>
    <property type="match status" value="1"/>
</dbReference>
<protein>
    <submittedName>
        <fullName evidence="2">M14 family zinc carboxypeptidase</fullName>
    </submittedName>
</protein>
<dbReference type="InterPro" id="IPR000834">
    <property type="entry name" value="Peptidase_M14"/>
</dbReference>
<evidence type="ECO:0000313" key="3">
    <source>
        <dbReference type="Proteomes" id="UP001252186"/>
    </source>
</evidence>
<dbReference type="GO" id="GO:0004180">
    <property type="term" value="F:carboxypeptidase activity"/>
    <property type="evidence" value="ECO:0007669"/>
    <property type="project" value="UniProtKB-KW"/>
</dbReference>
<dbReference type="RefSeq" id="WP_311593144.1">
    <property type="nucleotide sequence ID" value="NZ_JAVRHV010000003.1"/>
</dbReference>
<organism evidence="2 3">
    <name type="scientific">Urechidicola vernalis</name>
    <dbReference type="NCBI Taxonomy" id="3075600"/>
    <lineage>
        <taxon>Bacteria</taxon>
        <taxon>Pseudomonadati</taxon>
        <taxon>Bacteroidota</taxon>
        <taxon>Flavobacteriia</taxon>
        <taxon>Flavobacteriales</taxon>
        <taxon>Flavobacteriaceae</taxon>
        <taxon>Urechidicola</taxon>
    </lineage>
</organism>
<dbReference type="CDD" id="cd03143">
    <property type="entry name" value="A4_beta-galactosidase_middle_domain"/>
    <property type="match status" value="1"/>
</dbReference>
<accession>A0ABU2Y4S4</accession>
<dbReference type="EMBL" id="JAVRHV010000003">
    <property type="protein sequence ID" value="MDT0553160.1"/>
    <property type="molecule type" value="Genomic_DNA"/>
</dbReference>
<dbReference type="Proteomes" id="UP001252186">
    <property type="component" value="Unassembled WGS sequence"/>
</dbReference>
<keyword evidence="2" id="KW-0378">Hydrolase</keyword>
<dbReference type="Gene3D" id="3.40.630.10">
    <property type="entry name" value="Zn peptidases"/>
    <property type="match status" value="1"/>
</dbReference>
<dbReference type="InterPro" id="IPR029062">
    <property type="entry name" value="Class_I_gatase-like"/>
</dbReference>
<dbReference type="SUPFAM" id="SSF52317">
    <property type="entry name" value="Class I glutamine amidotransferase-like"/>
    <property type="match status" value="1"/>
</dbReference>
<keyword evidence="2" id="KW-0645">Protease</keyword>
<dbReference type="Pfam" id="PF00246">
    <property type="entry name" value="Peptidase_M14"/>
    <property type="match status" value="1"/>
</dbReference>
<sequence>MKKFILLLSILTLTIGYSQDNLDLSYYISETNLNPDIPTPESIIGHPVGKWHITHDKLAQYMYVLADASDRITIENRGKTFEDRPLLLLTITAPDNHSNLENIRTAHVALTENGSENLDVAEMPIVVYQGFSIHGNEPSGSNAALVAAYYLAASQSEATKQLLNDVVILFDPAFNPDGLQRFAYWANTNKNKNLTADGNDREYDEVWPGGRTNHYWFDMNRDWLPVQLPESRARIKSFHKWMPNILTDHHEMGTNSTFFFQPGIPSRTHPLTPKLNQELTGKIGNYHAKALDKIGSLYFTEENYDDFYYGKGSTFPDVNGSIGILFEQGSSRGHLQESSNGILTFPFTIRNQYTAAMSTLEAAQNMREEILAYQRNFYKNAGGEQENKAIIFGDEKDAAKTYHLAEILNRHKIKFHELKNDVTLNGKNYKKGYSYVVPKNQKNNRLIQAMFEKRTTFQDSLFYDISAWTFPLAFNLDYIENASLNNAGALVNDLQFKQGNVSQKSDYAYVMEWHEYYTPRLLNQLLENGIRAKASTKQFTSNNKLYDYGTILIPVENQILNSEQIYALVSKLADENHVQIDGLDTGLTIGIDLGSNGFRTVQKQKIALIVGEGVSSYDAGEIWHLLDQRYDISITKLDTQHLSGADLSSYTTIIGTNLRYLTKSATSNLKEWIQKGGTFIGYRNTLSWLNSQELAKLEFKKFSRTATNVSFEERRDYSGAQNIGGAIFQVDLDRSHPINFGYKNDQLAMFRNTSIFMEADKNSYNNPIRYTENPLLSGYISKPKLDSLKSTVPFKVSRLKKGKILSFTDNTNFRAFWYGTNKLLMNAIFFNGMM</sequence>
<evidence type="ECO:0000259" key="1">
    <source>
        <dbReference type="SMART" id="SM00631"/>
    </source>
</evidence>